<dbReference type="SUPFAM" id="SSF56214">
    <property type="entry name" value="4'-phosphopantetheinyl transferase"/>
    <property type="match status" value="1"/>
</dbReference>
<dbReference type="GO" id="GO:0016740">
    <property type="term" value="F:transferase activity"/>
    <property type="evidence" value="ECO:0007669"/>
    <property type="project" value="UniProtKB-KW"/>
</dbReference>
<sequence length="222" mass="23281">MDMHPGVAPDTVTVLWCTTDGDERRKAHTLLVRTAADMLDVPLSELWLTHTDDGRPVLGGAGETLRVSVTHARGALAVALTGGSPVGVDVEVVRRLRAEAMARAWLAPVEAAWVAGLPEEDRSAAFLWLWTQKESVGKALGLGLRRGGMSRRVPLPEPWPPVEGAPPVLRPLPGDPETASAAAVVGGGRLVVGVARHGGTGSGPRPGAVHLRVHQVSPVAYS</sequence>
<dbReference type="Proteomes" id="UP001235744">
    <property type="component" value="Chromosome"/>
</dbReference>
<dbReference type="InterPro" id="IPR037143">
    <property type="entry name" value="4-PPantetheinyl_Trfase_dom_sf"/>
</dbReference>
<keyword evidence="2 4" id="KW-0808">Transferase</keyword>
<dbReference type="EMBL" id="CP120988">
    <property type="protein sequence ID" value="WLQ58369.1"/>
    <property type="molecule type" value="Genomic_DNA"/>
</dbReference>
<feature type="domain" description="4'-phosphopantetheinyl transferase" evidence="3">
    <location>
        <begin position="85"/>
        <end position="146"/>
    </location>
</feature>
<gene>
    <name evidence="4" type="ORF">P8A19_24375</name>
</gene>
<dbReference type="RefSeq" id="WP_306070453.1">
    <property type="nucleotide sequence ID" value="NZ_CP120988.1"/>
</dbReference>
<comment type="similarity">
    <text evidence="1">Belongs to the P-Pant transferase superfamily. Gsp/Sfp/HetI/AcpT family.</text>
</comment>
<organism evidence="4 5">
    <name type="scientific">Streptomyces poriferorum</name>
    <dbReference type="NCBI Taxonomy" id="2798799"/>
    <lineage>
        <taxon>Bacteria</taxon>
        <taxon>Bacillati</taxon>
        <taxon>Actinomycetota</taxon>
        <taxon>Actinomycetes</taxon>
        <taxon>Kitasatosporales</taxon>
        <taxon>Streptomycetaceae</taxon>
        <taxon>Streptomyces</taxon>
    </lineage>
</organism>
<evidence type="ECO:0000313" key="4">
    <source>
        <dbReference type="EMBL" id="WLQ58369.1"/>
    </source>
</evidence>
<evidence type="ECO:0000256" key="2">
    <source>
        <dbReference type="ARBA" id="ARBA00022679"/>
    </source>
</evidence>
<dbReference type="Pfam" id="PF01648">
    <property type="entry name" value="ACPS"/>
    <property type="match status" value="1"/>
</dbReference>
<evidence type="ECO:0000259" key="3">
    <source>
        <dbReference type="Pfam" id="PF01648"/>
    </source>
</evidence>
<dbReference type="Gene3D" id="3.90.470.20">
    <property type="entry name" value="4'-phosphopantetheinyl transferase domain"/>
    <property type="match status" value="1"/>
</dbReference>
<protein>
    <submittedName>
        <fullName evidence="4">4'-phosphopantetheinyl transferase superfamily protein</fullName>
    </submittedName>
</protein>
<dbReference type="InterPro" id="IPR050559">
    <property type="entry name" value="P-Pant_transferase_sf"/>
</dbReference>
<reference evidence="4 5" key="1">
    <citation type="submission" date="2023-03" db="EMBL/GenBank/DDBJ databases">
        <title>Isolation and description of six Streptomyces strains from soil environments, able to metabolize different microbial glucans.</title>
        <authorList>
            <person name="Widen T."/>
            <person name="Larsbrink J."/>
        </authorList>
    </citation>
    <scope>NUCLEOTIDE SEQUENCE [LARGE SCALE GENOMIC DNA]</scope>
    <source>
        <strain evidence="4 5">Alt2</strain>
    </source>
</reference>
<dbReference type="InterPro" id="IPR008278">
    <property type="entry name" value="4-PPantetheinyl_Trfase_dom"/>
</dbReference>
<proteinExistence type="inferred from homology"/>
<dbReference type="PANTHER" id="PTHR12215">
    <property type="entry name" value="PHOSPHOPANTETHEINE TRANSFERASE"/>
    <property type="match status" value="1"/>
</dbReference>
<dbReference type="PANTHER" id="PTHR12215:SF10">
    <property type="entry name" value="L-AMINOADIPATE-SEMIALDEHYDE DEHYDROGENASE-PHOSPHOPANTETHEINYL TRANSFERASE"/>
    <property type="match status" value="1"/>
</dbReference>
<evidence type="ECO:0000256" key="1">
    <source>
        <dbReference type="ARBA" id="ARBA00010990"/>
    </source>
</evidence>
<evidence type="ECO:0000313" key="5">
    <source>
        <dbReference type="Proteomes" id="UP001235744"/>
    </source>
</evidence>
<keyword evidence="5" id="KW-1185">Reference proteome</keyword>
<name>A0ABY9IU68_9ACTN</name>
<accession>A0ABY9IU68</accession>